<dbReference type="HOGENOM" id="CLU_069847_1_0_1"/>
<dbReference type="GO" id="GO:0000467">
    <property type="term" value="P:exonucleolytic trimming to generate mature 3'-end of 5.8S rRNA from tricistronic rRNA transcript (SSU-rRNA, 5.8S rRNA, LSU-rRNA)"/>
    <property type="evidence" value="ECO:0007669"/>
    <property type="project" value="EnsemblFungi"/>
</dbReference>
<comment type="subcellular location">
    <subcellularLocation>
        <location evidence="1">Nucleus</location>
    </subcellularLocation>
</comment>
<dbReference type="InterPro" id="IPR041054">
    <property type="entry name" value="Rrp40_N_euk"/>
</dbReference>
<dbReference type="GO" id="GO:0003723">
    <property type="term" value="F:RNA binding"/>
    <property type="evidence" value="ECO:0007669"/>
    <property type="project" value="UniProtKB-KW"/>
</dbReference>
<dbReference type="GO" id="GO:0005730">
    <property type="term" value="C:nucleolus"/>
    <property type="evidence" value="ECO:0007669"/>
    <property type="project" value="EnsemblFungi"/>
</dbReference>
<keyword evidence="9" id="KW-1185">Reference proteome</keyword>
<evidence type="ECO:0008006" key="10">
    <source>
        <dbReference type="Google" id="ProtNLM"/>
    </source>
</evidence>
<feature type="region of interest" description="Disordered" evidence="5">
    <location>
        <begin position="235"/>
        <end position="262"/>
    </location>
</feature>
<dbReference type="InterPro" id="IPR026699">
    <property type="entry name" value="Exosome_RNA_bind1/RRP40/RRP4"/>
</dbReference>
<proteinExistence type="predicted"/>
<dbReference type="OrthoDB" id="340500at2759"/>
<reference evidence="8 9" key="1">
    <citation type="journal article" date="2009" name="Nature">
        <title>Evolution of pathogenicity and sexual reproduction in eight Candida genomes.</title>
        <authorList>
            <person name="Butler G."/>
            <person name="Rasmussen M.D."/>
            <person name="Lin M.F."/>
            <person name="Santos M.A."/>
            <person name="Sakthikumar S."/>
            <person name="Munro C.A."/>
            <person name="Rheinbay E."/>
            <person name="Grabherr M."/>
            <person name="Forche A."/>
            <person name="Reedy J.L."/>
            <person name="Agrafioti I."/>
            <person name="Arnaud M.B."/>
            <person name="Bates S."/>
            <person name="Brown A.J."/>
            <person name="Brunke S."/>
            <person name="Costanzo M.C."/>
            <person name="Fitzpatrick D.A."/>
            <person name="de Groot P.W."/>
            <person name="Harris D."/>
            <person name="Hoyer L.L."/>
            <person name="Hube B."/>
            <person name="Klis F.M."/>
            <person name="Kodira C."/>
            <person name="Lennard N."/>
            <person name="Logue M.E."/>
            <person name="Martin R."/>
            <person name="Neiman A.M."/>
            <person name="Nikolaou E."/>
            <person name="Quail M.A."/>
            <person name="Quinn J."/>
            <person name="Santos M.C."/>
            <person name="Schmitzberger F.F."/>
            <person name="Sherlock G."/>
            <person name="Shah P."/>
            <person name="Silverstein K.A."/>
            <person name="Skrzypek M.S."/>
            <person name="Soll D."/>
            <person name="Staggs R."/>
            <person name="Stansfield I."/>
            <person name="Stumpf M.P."/>
            <person name="Sudbery P.E."/>
            <person name="Srikantha T."/>
            <person name="Zeng Q."/>
            <person name="Berman J."/>
            <person name="Berriman M."/>
            <person name="Heitman J."/>
            <person name="Gow N.A."/>
            <person name="Lorenz M.C."/>
            <person name="Birren B.W."/>
            <person name="Kellis M."/>
            <person name="Cuomo C.A."/>
        </authorList>
    </citation>
    <scope>NUCLEOTIDE SEQUENCE [LARGE SCALE GENOMIC DNA]</scope>
    <source>
        <strain evidence="9">ATCC 11503 / BCRC 21390 / CBS 2605 / JCM 1781 / NBRC 1676 / NRRL YB-4239</strain>
    </source>
</reference>
<dbReference type="Pfam" id="PF21262">
    <property type="entry name" value="RRP40_S1"/>
    <property type="match status" value="1"/>
</dbReference>
<evidence type="ECO:0000313" key="9">
    <source>
        <dbReference type="Proteomes" id="UP000001996"/>
    </source>
</evidence>
<dbReference type="InParanoid" id="A5DVK7"/>
<dbReference type="FunCoup" id="A5DVK7">
    <property type="interactions" value="792"/>
</dbReference>
<gene>
    <name evidence="8" type="ORF">LELG_01393</name>
</gene>
<feature type="domain" description="Exosome complex exonuclease Rrp40 N-terminal" evidence="7">
    <location>
        <begin position="40"/>
        <end position="85"/>
    </location>
</feature>
<name>A5DVK7_LODEL</name>
<dbReference type="Pfam" id="PF15985">
    <property type="entry name" value="KH_6"/>
    <property type="match status" value="1"/>
</dbReference>
<dbReference type="eggNOG" id="KOG1004">
    <property type="taxonomic scope" value="Eukaryota"/>
</dbReference>
<sequence>MTAIIVPGDSLPIKNNTSVPEATTAAADAAGAGAGAGAATKIGPGIYKMPRLQHLIPSTSGILHHQYQSNKNNAELVYIESDTKRYIPRNNDFVVGTVVGSVGDFYKVQLQQFLSPVLLPFMAFPSATKKNRPNLNIGQCVYARVINDDNDSTFETELSCTDAMNSRESGGFGVLDELGFVFDLKLAFARELLYNAKLNVLSTLATRVQFEIAVGINGRVWIKCGEGVIEEKKRNKNEETDGDVKMRSADGGDDDNDSVEGLRSRNLKNLRNTLAAVEFLKKCEKVEPEQVSNELKKAFKGI</sequence>
<dbReference type="OMA" id="LATKCKF"/>
<evidence type="ECO:0000256" key="4">
    <source>
        <dbReference type="ARBA" id="ARBA00022884"/>
    </source>
</evidence>
<dbReference type="GO" id="GO:0071038">
    <property type="term" value="P:TRAMP-dependent tRNA surveillance pathway"/>
    <property type="evidence" value="ECO:0007669"/>
    <property type="project" value="EnsemblFungi"/>
</dbReference>
<keyword evidence="3" id="KW-0271">Exosome</keyword>
<protein>
    <recommendedName>
        <fullName evidence="10">Ribosomal RNA-processing protein 40</fullName>
    </recommendedName>
</protein>
<organism evidence="8 9">
    <name type="scientific">Lodderomyces elongisporus (strain ATCC 11503 / CBS 2605 / JCM 1781 / NBRC 1676 / NRRL YB-4239)</name>
    <name type="common">Yeast</name>
    <name type="synonym">Saccharomyces elongisporus</name>
    <dbReference type="NCBI Taxonomy" id="379508"/>
    <lineage>
        <taxon>Eukaryota</taxon>
        <taxon>Fungi</taxon>
        <taxon>Dikarya</taxon>
        <taxon>Ascomycota</taxon>
        <taxon>Saccharomycotina</taxon>
        <taxon>Pichiomycetes</taxon>
        <taxon>Debaryomycetaceae</taxon>
        <taxon>Candida/Lodderomyces clade</taxon>
        <taxon>Lodderomyces</taxon>
    </lineage>
</organism>
<dbReference type="EMBL" id="CH981525">
    <property type="protein sequence ID" value="EDK43215.1"/>
    <property type="molecule type" value="Genomic_DNA"/>
</dbReference>
<dbReference type="GO" id="GO:0071051">
    <property type="term" value="P:poly(A)-dependent snoRNA 3'-end processing"/>
    <property type="evidence" value="ECO:0007669"/>
    <property type="project" value="TreeGrafter"/>
</dbReference>
<dbReference type="GO" id="GO:0000177">
    <property type="term" value="C:cytoplasmic exosome (RNase complex)"/>
    <property type="evidence" value="ECO:0007669"/>
    <property type="project" value="EnsemblFungi"/>
</dbReference>
<evidence type="ECO:0000259" key="7">
    <source>
        <dbReference type="Pfam" id="PF18311"/>
    </source>
</evidence>
<evidence type="ECO:0000313" key="8">
    <source>
        <dbReference type="EMBL" id="EDK43215.1"/>
    </source>
</evidence>
<dbReference type="SUPFAM" id="SSF54791">
    <property type="entry name" value="Eukaryotic type KH-domain (KH-domain type I)"/>
    <property type="match status" value="1"/>
</dbReference>
<dbReference type="Proteomes" id="UP000001996">
    <property type="component" value="Unassembled WGS sequence"/>
</dbReference>
<dbReference type="VEuPathDB" id="FungiDB:LELG_01393"/>
<dbReference type="GO" id="GO:0030145">
    <property type="term" value="F:manganese ion binding"/>
    <property type="evidence" value="ECO:0007669"/>
    <property type="project" value="EnsemblFungi"/>
</dbReference>
<dbReference type="Gene3D" id="2.40.50.100">
    <property type="match status" value="1"/>
</dbReference>
<keyword evidence="2" id="KW-0963">Cytoplasm</keyword>
<evidence type="ECO:0000256" key="3">
    <source>
        <dbReference type="ARBA" id="ARBA00022835"/>
    </source>
</evidence>
<evidence type="ECO:0000256" key="2">
    <source>
        <dbReference type="ARBA" id="ARBA00022490"/>
    </source>
</evidence>
<dbReference type="GO" id="GO:0071035">
    <property type="term" value="P:nuclear polyadenylation-dependent rRNA catabolic process"/>
    <property type="evidence" value="ECO:0007669"/>
    <property type="project" value="EnsemblFungi"/>
</dbReference>
<dbReference type="FunFam" id="2.40.50.140:FF:000127">
    <property type="entry name" value="Exosome complex component RRP40"/>
    <property type="match status" value="1"/>
</dbReference>
<dbReference type="Gene3D" id="3.30.1370.10">
    <property type="entry name" value="K Homology domain, type 1"/>
    <property type="match status" value="1"/>
</dbReference>
<dbReference type="InterPro" id="IPR004088">
    <property type="entry name" value="KH_dom_type_1"/>
</dbReference>
<feature type="domain" description="K Homology" evidence="6">
    <location>
        <begin position="179"/>
        <end position="226"/>
    </location>
</feature>
<dbReference type="STRING" id="379508.A5DVK7"/>
<dbReference type="Gene3D" id="2.40.50.140">
    <property type="entry name" value="Nucleic acid-binding proteins"/>
    <property type="match status" value="1"/>
</dbReference>
<dbReference type="SUPFAM" id="SSF50249">
    <property type="entry name" value="Nucleic acid-binding proteins"/>
    <property type="match status" value="1"/>
</dbReference>
<dbReference type="GO" id="GO:0000176">
    <property type="term" value="C:nuclear exosome (RNase complex)"/>
    <property type="evidence" value="ECO:0007669"/>
    <property type="project" value="EnsemblFungi"/>
</dbReference>
<dbReference type="KEGG" id="lel:PVL30_001363"/>
<keyword evidence="4" id="KW-0694">RNA-binding</keyword>
<dbReference type="InterPro" id="IPR012340">
    <property type="entry name" value="NA-bd_OB-fold"/>
</dbReference>
<dbReference type="PANTHER" id="PTHR21321">
    <property type="entry name" value="PNAS-3 RELATED"/>
    <property type="match status" value="1"/>
</dbReference>
<dbReference type="GO" id="GO:0034475">
    <property type="term" value="P:U4 snRNA 3'-end processing"/>
    <property type="evidence" value="ECO:0007669"/>
    <property type="project" value="TreeGrafter"/>
</dbReference>
<accession>A5DVK7</accession>
<dbReference type="Pfam" id="PF18311">
    <property type="entry name" value="Rrp40_N"/>
    <property type="match status" value="1"/>
</dbReference>
<dbReference type="GO" id="GO:0071034">
    <property type="term" value="P:CUT catabolic process"/>
    <property type="evidence" value="ECO:0007669"/>
    <property type="project" value="TreeGrafter"/>
</dbReference>
<evidence type="ECO:0000256" key="5">
    <source>
        <dbReference type="SAM" id="MobiDB-lite"/>
    </source>
</evidence>
<evidence type="ECO:0000259" key="6">
    <source>
        <dbReference type="Pfam" id="PF15985"/>
    </source>
</evidence>
<feature type="compositionally biased region" description="Basic and acidic residues" evidence="5">
    <location>
        <begin position="235"/>
        <end position="250"/>
    </location>
</feature>
<dbReference type="GeneID" id="5233751"/>
<evidence type="ECO:0000256" key="1">
    <source>
        <dbReference type="ARBA" id="ARBA00004123"/>
    </source>
</evidence>
<dbReference type="PANTHER" id="PTHR21321:SF1">
    <property type="entry name" value="EXOSOME COMPLEX COMPONENT RRP40"/>
    <property type="match status" value="1"/>
</dbReference>
<dbReference type="AlphaFoldDB" id="A5DVK7"/>
<dbReference type="InterPro" id="IPR036612">
    <property type="entry name" value="KH_dom_type_1_sf"/>
</dbReference>